<evidence type="ECO:0000259" key="2">
    <source>
        <dbReference type="Pfam" id="PF16244"/>
    </source>
</evidence>
<evidence type="ECO:0000313" key="3">
    <source>
        <dbReference type="EMBL" id="MBP2024653.1"/>
    </source>
</evidence>
<dbReference type="InterPro" id="IPR032599">
    <property type="entry name" value="YcdB/YcdC_rep_domain"/>
</dbReference>
<dbReference type="EMBL" id="JAGGLJ010000001">
    <property type="protein sequence ID" value="MBP2024653.1"/>
    <property type="molecule type" value="Genomic_DNA"/>
</dbReference>
<feature type="signal peptide" evidence="1">
    <location>
        <begin position="1"/>
        <end position="22"/>
    </location>
</feature>
<keyword evidence="4" id="KW-1185">Reference proteome</keyword>
<dbReference type="RefSeq" id="WP_210059955.1">
    <property type="nucleotide sequence ID" value="NZ_JAGGLJ010000001.1"/>
</dbReference>
<feature type="domain" description="YcdB/YcdC repeated" evidence="2">
    <location>
        <begin position="315"/>
        <end position="426"/>
    </location>
</feature>
<feature type="chain" id="PRO_5046817517" description="YcdB/YcdC repeated domain-containing protein" evidence="1">
    <location>
        <begin position="23"/>
        <end position="659"/>
    </location>
</feature>
<keyword evidence="1" id="KW-0732">Signal</keyword>
<name>A0ABS4KA80_9FIRM</name>
<evidence type="ECO:0000256" key="1">
    <source>
        <dbReference type="SAM" id="SignalP"/>
    </source>
</evidence>
<protein>
    <recommendedName>
        <fullName evidence="2">YcdB/YcdC repeated domain-containing protein</fullName>
    </recommendedName>
</protein>
<dbReference type="Proteomes" id="UP001519306">
    <property type="component" value="Unassembled WGS sequence"/>
</dbReference>
<organism evidence="3 4">
    <name type="scientific">Peptoniphilus stercorisuis</name>
    <dbReference type="NCBI Taxonomy" id="1436965"/>
    <lineage>
        <taxon>Bacteria</taxon>
        <taxon>Bacillati</taxon>
        <taxon>Bacillota</taxon>
        <taxon>Tissierellia</taxon>
        <taxon>Tissierellales</taxon>
        <taxon>Peptoniphilaceae</taxon>
        <taxon>Peptoniphilus</taxon>
    </lineage>
</organism>
<evidence type="ECO:0000313" key="4">
    <source>
        <dbReference type="Proteomes" id="UP001519306"/>
    </source>
</evidence>
<feature type="domain" description="YcdB/YcdC repeated" evidence="2">
    <location>
        <begin position="37"/>
        <end position="174"/>
    </location>
</feature>
<sequence length="659" mass="77093">MKKRLLSFTLLFLFIFTIPSFAQNTNQVEANKDEVLRLKKVFNISNNFDKFNFTSTNVEKNLFYSYSWSNNKGENINIITDKNNNIISYDKYLNLEENKALIKNKDEIENIIKDYLNKIDSNLLKEYSLDDFDINFKNNYARFTYNRKVNDIFVLNDYLSITIELTKGELSNFSRSIDKIVKKEDFEKTNNIINIEKAKEIFQEKESLKLSYFIKDIEKNTVLNVYSQINKNMPIDAKNGDLIIIENNIMPISLNSEKEAADESVELTPVEKEEIDKIKNLRPISDYKSYISKNFNTKGLNFSDYSLINSEDKYLYSIIYSDKENTPKIEFYFEAKDLNLISYDKFIQIEDDKDKLDEKTAMKISKDFLNKHFKNNNIDLKNPSINLYDSTTSISFNRVENNNYVINNNISIVINNKNKEISHYSVNFNNLDFNKIDDFIPEDKAHDIAFSKGDFGLYYIYNKNTPKLVYTFNENTAPILLSSNGDEIDFSGNLIKENQIIYDNIDNSKYAKEINYLKTLKIGVPGVSNLKEKIKEKDFVYLVKSISSNIIYSEESIKDIYEYPAELELNKSDFNSKDNITKNNFAIKLIVNVSGYKNLSNLENIFRDNLFKDQEQLSKEDKNYFAIAYGLNLYNDSLANPNIELTHEDALYYIYELLK</sequence>
<reference evidence="3 4" key="1">
    <citation type="submission" date="2021-03" db="EMBL/GenBank/DDBJ databases">
        <title>Genomic Encyclopedia of Type Strains, Phase IV (KMG-IV): sequencing the most valuable type-strain genomes for metagenomic binning, comparative biology and taxonomic classification.</title>
        <authorList>
            <person name="Goeker M."/>
        </authorList>
    </citation>
    <scope>NUCLEOTIDE SEQUENCE [LARGE SCALE GENOMIC DNA]</scope>
    <source>
        <strain evidence="3 4">DSM 27563</strain>
    </source>
</reference>
<gene>
    <name evidence="3" type="ORF">J2Z71_000168</name>
</gene>
<dbReference type="Pfam" id="PF16244">
    <property type="entry name" value="DUF4901"/>
    <property type="match status" value="2"/>
</dbReference>
<proteinExistence type="predicted"/>
<comment type="caution">
    <text evidence="3">The sequence shown here is derived from an EMBL/GenBank/DDBJ whole genome shotgun (WGS) entry which is preliminary data.</text>
</comment>
<accession>A0ABS4KA80</accession>